<dbReference type="EMBL" id="KZ362712">
    <property type="protein sequence ID" value="PIO58015.1"/>
    <property type="molecule type" value="Genomic_DNA"/>
</dbReference>
<evidence type="ECO:0000313" key="3">
    <source>
        <dbReference type="Proteomes" id="UP000230423"/>
    </source>
</evidence>
<organism evidence="2 3">
    <name type="scientific">Teladorsagia circumcincta</name>
    <name type="common">Brown stomach worm</name>
    <name type="synonym">Ostertagia circumcincta</name>
    <dbReference type="NCBI Taxonomy" id="45464"/>
    <lineage>
        <taxon>Eukaryota</taxon>
        <taxon>Metazoa</taxon>
        <taxon>Ecdysozoa</taxon>
        <taxon>Nematoda</taxon>
        <taxon>Chromadorea</taxon>
        <taxon>Rhabditida</taxon>
        <taxon>Rhabditina</taxon>
        <taxon>Rhabditomorpha</taxon>
        <taxon>Strongyloidea</taxon>
        <taxon>Trichostrongylidae</taxon>
        <taxon>Teladorsagia</taxon>
    </lineage>
</organism>
<evidence type="ECO:0000256" key="1">
    <source>
        <dbReference type="SAM" id="MobiDB-lite"/>
    </source>
</evidence>
<protein>
    <submittedName>
        <fullName evidence="2">Uncharacterized protein</fullName>
    </submittedName>
</protein>
<sequence length="107" mass="11661">VGEMRRQPLVRMANLDDEMSLSTDGISLSDETDEDEEDVDQPISAPLGRDKDKTRSEVLLGSCSSLIGPNGHEDTPSSRGAVSIGLTQFRQALALWEMVRKETADGQ</sequence>
<evidence type="ECO:0000313" key="2">
    <source>
        <dbReference type="EMBL" id="PIO58015.1"/>
    </source>
</evidence>
<dbReference type="OrthoDB" id="5847384at2759"/>
<keyword evidence="3" id="KW-1185">Reference proteome</keyword>
<feature type="region of interest" description="Disordered" evidence="1">
    <location>
        <begin position="1"/>
        <end position="55"/>
    </location>
</feature>
<accession>A0A2G9TJ97</accession>
<dbReference type="AlphaFoldDB" id="A0A2G9TJ97"/>
<feature type="non-terminal residue" evidence="2">
    <location>
        <position position="1"/>
    </location>
</feature>
<name>A0A2G9TJ97_TELCI</name>
<feature type="compositionally biased region" description="Acidic residues" evidence="1">
    <location>
        <begin position="30"/>
        <end position="40"/>
    </location>
</feature>
<gene>
    <name evidence="2" type="ORF">TELCIR_20560</name>
</gene>
<proteinExistence type="predicted"/>
<reference evidence="2 3" key="1">
    <citation type="submission" date="2015-09" db="EMBL/GenBank/DDBJ databases">
        <title>Draft genome of the parasitic nematode Teladorsagia circumcincta isolate WARC Sus (inbred).</title>
        <authorList>
            <person name="Mitreva M."/>
        </authorList>
    </citation>
    <scope>NUCLEOTIDE SEQUENCE [LARGE SCALE GENOMIC DNA]</scope>
    <source>
        <strain evidence="2 3">S</strain>
    </source>
</reference>
<dbReference type="Proteomes" id="UP000230423">
    <property type="component" value="Unassembled WGS sequence"/>
</dbReference>